<proteinExistence type="evidence at transcript level"/>
<sequence>MGGNLAKSLWKIKSELSVIRPNEPNLGSCFFTDDLIMPFTDSLLLISYIFSIR</sequence>
<dbReference type="EMBL" id="AY811696">
    <property type="protein sequence ID" value="AAX27585.1"/>
    <property type="molecule type" value="mRNA"/>
</dbReference>
<reference evidence="2" key="1">
    <citation type="submission" date="2005-03" db="EMBL/GenBank/DDBJ databases">
        <authorList>
            <person name="Han Z."/>
        </authorList>
    </citation>
    <scope>NUCLEOTIDE SEQUENCE</scope>
</reference>
<accession>Q5BYE0</accession>
<protein>
    <submittedName>
        <fullName evidence="2">Uncharacterized protein</fullName>
    </submittedName>
</protein>
<keyword evidence="1" id="KW-1133">Transmembrane helix</keyword>
<evidence type="ECO:0000313" key="2">
    <source>
        <dbReference type="EMBL" id="AAX27585.1"/>
    </source>
</evidence>
<evidence type="ECO:0000256" key="1">
    <source>
        <dbReference type="SAM" id="Phobius"/>
    </source>
</evidence>
<keyword evidence="1" id="KW-0472">Membrane</keyword>
<reference evidence="2" key="2">
    <citation type="journal article" date="2006" name="PLoS Pathog.">
        <title>New perspectives on host-parasite interplay by comparative transcriptomic and proteomic analyses of Schistosoma japonicum.</title>
        <authorList>
            <person name="Liu F."/>
            <person name="Lu J."/>
            <person name="Hu W."/>
            <person name="Wang S.Y."/>
            <person name="Cui S.J."/>
            <person name="Chi M."/>
            <person name="Yan Q."/>
            <person name="Wang X.R."/>
            <person name="Song H.D."/>
            <person name="Xu X.N."/>
            <person name="Wang J.J."/>
            <person name="Zhang X.L."/>
            <person name="Zhang X."/>
            <person name="Wang Z.Q."/>
            <person name="Xue C.L."/>
            <person name="Brindley P.J."/>
            <person name="McManus D.P."/>
            <person name="Yang P.Y."/>
            <person name="Feng Z."/>
            <person name="Chen Z."/>
            <person name="Han Z.G."/>
        </authorList>
    </citation>
    <scope>NUCLEOTIDE SEQUENCE</scope>
</reference>
<name>Q5BYE0_SCHJA</name>
<organism evidence="2">
    <name type="scientific">Schistosoma japonicum</name>
    <name type="common">Blood fluke</name>
    <dbReference type="NCBI Taxonomy" id="6182"/>
    <lineage>
        <taxon>Eukaryota</taxon>
        <taxon>Metazoa</taxon>
        <taxon>Spiralia</taxon>
        <taxon>Lophotrochozoa</taxon>
        <taxon>Platyhelminthes</taxon>
        <taxon>Trematoda</taxon>
        <taxon>Digenea</taxon>
        <taxon>Strigeidida</taxon>
        <taxon>Schistosomatoidea</taxon>
        <taxon>Schistosomatidae</taxon>
        <taxon>Schistosoma</taxon>
    </lineage>
</organism>
<dbReference type="AlphaFoldDB" id="Q5BYE0"/>
<keyword evidence="1" id="KW-0812">Transmembrane</keyword>
<feature type="transmembrane region" description="Helical" evidence="1">
    <location>
        <begin position="35"/>
        <end position="52"/>
    </location>
</feature>